<reference evidence="3 4" key="1">
    <citation type="submission" date="2019-04" db="EMBL/GenBank/DDBJ databases">
        <title>Friends and foes A comparative genomics study of 23 Aspergillus species from section Flavi.</title>
        <authorList>
            <consortium name="DOE Joint Genome Institute"/>
            <person name="Kjaerbolling I."/>
            <person name="Vesth T."/>
            <person name="Frisvad J.C."/>
            <person name="Nybo J.L."/>
            <person name="Theobald S."/>
            <person name="Kildgaard S."/>
            <person name="Isbrandt T."/>
            <person name="Kuo A."/>
            <person name="Sato A."/>
            <person name="Lyhne E.K."/>
            <person name="Kogle M.E."/>
            <person name="Wiebenga A."/>
            <person name="Kun R.S."/>
            <person name="Lubbers R.J."/>
            <person name="Makela M.R."/>
            <person name="Barry K."/>
            <person name="Chovatia M."/>
            <person name="Clum A."/>
            <person name="Daum C."/>
            <person name="Haridas S."/>
            <person name="He G."/>
            <person name="LaButti K."/>
            <person name="Lipzen A."/>
            <person name="Mondo S."/>
            <person name="Riley R."/>
            <person name="Salamov A."/>
            <person name="Simmons B.A."/>
            <person name="Magnuson J.K."/>
            <person name="Henrissat B."/>
            <person name="Mortensen U.H."/>
            <person name="Larsen T.O."/>
            <person name="Devries R.P."/>
            <person name="Grigoriev I.V."/>
            <person name="Machida M."/>
            <person name="Baker S.E."/>
            <person name="Andersen M.R."/>
        </authorList>
    </citation>
    <scope>NUCLEOTIDE SEQUENCE [LARGE SCALE GENOMIC DNA]</scope>
    <source>
        <strain evidence="3 4">CBS 151.66</strain>
    </source>
</reference>
<evidence type="ECO:0000313" key="4">
    <source>
        <dbReference type="Proteomes" id="UP000326565"/>
    </source>
</evidence>
<dbReference type="AlphaFoldDB" id="A0A5N5WPP2"/>
<feature type="coiled-coil region" evidence="2">
    <location>
        <begin position="854"/>
        <end position="881"/>
    </location>
</feature>
<dbReference type="EMBL" id="ML732300">
    <property type="protein sequence ID" value="KAB8070506.1"/>
    <property type="molecule type" value="Genomic_DNA"/>
</dbReference>
<dbReference type="GO" id="GO:0031416">
    <property type="term" value="C:NatB complex"/>
    <property type="evidence" value="ECO:0007669"/>
    <property type="project" value="TreeGrafter"/>
</dbReference>
<protein>
    <submittedName>
        <fullName evidence="3">N-acetyltransferase B complex non catalytic subunit-domain-containing protein</fullName>
    </submittedName>
</protein>
<evidence type="ECO:0000313" key="3">
    <source>
        <dbReference type="EMBL" id="KAB8070506.1"/>
    </source>
</evidence>
<dbReference type="PANTHER" id="PTHR22767:SF3">
    <property type="entry name" value="N-ALPHA-ACETYLTRANSFERASE 25, NATB AUXILIARY SUBUNIT"/>
    <property type="match status" value="1"/>
</dbReference>
<sequence>MSTNDAVLFRRNKQIQDAIDGQNLKQALQLIDKRIKKGEDTKFLKAWKAHVLFRHADDSHRRRGITETLDLCKAEPPATDLDTLDILYQTLKKMGDQDETIRTLWEKASKAKPQELELQMRWFTHAFEGDDWKSAQKAAMTLQNNFPKSRKYHLWAIFLSHLVAADQASSEMDRKLFGTLAYRMVSKAADSVPSDPKELLSPPRAIQNSEELLLLIKIFESQGRHDEIVKILDSENLGLSSRVVQNDWSFVGVKLSSLEKGEMWTQGLSYAKSLLAIPGNEEERKSLQERDDWAVWKLLLNSTRNINSQGTTVETQKFINDFLESVPKSRNAQLARLDSIHSGVLAGVLKTEELVSACQKYFDSNKNKLYCFGDLQPYLSVLDKVSVLKFVEYTTRGQAENVQTDPYKGVAAINALKLEYCFILSADETNVTKPQVEGFILRCLQVYHETGRPDRSSAPSTIESQPSDDLCLLAAMSLIRFSGAWISGAHGQIPDTILIRAAAILERLLLDSPHNYQALLLLVRIYLGIGAGSLALKTFSKLSVKQMQFETVAHNLYTRLATIHPHSAPPIEGAEYKDFDPQSAFVQALNFYRQAEITTVRHLSKGLELGSYVNVEGTIELQKRLKYSICRRMWALDVRRMQRLVGGDPMSRYEETARDPSPVADQRMFDAFMNCEPANQPTFEERMRLGPLPQEQWVKSARVTDELFGALRNMAVQKPVSVNTELPSLEDILTTNASSDMTASEIESVRVNLSLLKVVLFLNGSKTVTFEEVDSCLAHAEEWLSSKQRDLSMDGTKLSRLVSNTAISLRSGEGSAPSWLSFHDLYLILESLKAVSLMTSFALKKASKAAKLPKDRVERLLDATRQAHESIQANVRALKSRISEPGVLGSLIDLVIAGTGHGEDGTQLRAELDKTFDMAALEMFCGELMESWEEGLNGLLRVSL</sequence>
<evidence type="ECO:0000256" key="1">
    <source>
        <dbReference type="ARBA" id="ARBA00006298"/>
    </source>
</evidence>
<keyword evidence="3" id="KW-0808">Transferase</keyword>
<dbReference type="Pfam" id="PF09797">
    <property type="entry name" value="NatB_MDM20"/>
    <property type="match status" value="1"/>
</dbReference>
<dbReference type="InterPro" id="IPR019183">
    <property type="entry name" value="NAA25_NatB_aux_su"/>
</dbReference>
<keyword evidence="4" id="KW-1185">Reference proteome</keyword>
<organism evidence="3 4">
    <name type="scientific">Aspergillus leporis</name>
    <dbReference type="NCBI Taxonomy" id="41062"/>
    <lineage>
        <taxon>Eukaryota</taxon>
        <taxon>Fungi</taxon>
        <taxon>Dikarya</taxon>
        <taxon>Ascomycota</taxon>
        <taxon>Pezizomycotina</taxon>
        <taxon>Eurotiomycetes</taxon>
        <taxon>Eurotiomycetidae</taxon>
        <taxon>Eurotiales</taxon>
        <taxon>Aspergillaceae</taxon>
        <taxon>Aspergillus</taxon>
        <taxon>Aspergillus subgen. Circumdati</taxon>
    </lineage>
</organism>
<dbReference type="Proteomes" id="UP000326565">
    <property type="component" value="Unassembled WGS sequence"/>
</dbReference>
<comment type="similarity">
    <text evidence="1">Belongs to the MDM20/NAA25 family.</text>
</comment>
<dbReference type="OrthoDB" id="1874341at2759"/>
<gene>
    <name evidence="3" type="ORF">BDV29DRAFT_180832</name>
</gene>
<proteinExistence type="inferred from homology"/>
<accession>A0A5N5WPP2</accession>
<evidence type="ECO:0000256" key="2">
    <source>
        <dbReference type="SAM" id="Coils"/>
    </source>
</evidence>
<dbReference type="PANTHER" id="PTHR22767">
    <property type="entry name" value="N-TERMINAL ACETYLTRANSFERASE-RELATED"/>
    <property type="match status" value="1"/>
</dbReference>
<dbReference type="GO" id="GO:0016740">
    <property type="term" value="F:transferase activity"/>
    <property type="evidence" value="ECO:0007669"/>
    <property type="project" value="UniProtKB-KW"/>
</dbReference>
<name>A0A5N5WPP2_9EURO</name>
<keyword evidence="2" id="KW-0175">Coiled coil</keyword>